<dbReference type="Proteomes" id="UP000321413">
    <property type="component" value="Unassembled WGS sequence"/>
</dbReference>
<reference evidence="2 3" key="1">
    <citation type="submission" date="2019-08" db="EMBL/GenBank/DDBJ databases">
        <title>Massilia golmudensis sp. nov., isolated from sand in the Qinghai-Tibetan Plateau.</title>
        <authorList>
            <person name="Zhang B."/>
        </authorList>
    </citation>
    <scope>NUCLEOTIDE SEQUENCE [LARGE SCALE GENOMIC DNA]</scope>
    <source>
        <strain evidence="2 3">GEM5</strain>
    </source>
</reference>
<evidence type="ECO:0000313" key="3">
    <source>
        <dbReference type="Proteomes" id="UP000321413"/>
    </source>
</evidence>
<organism evidence="2 3">
    <name type="scientific">Massilia arenae</name>
    <dbReference type="NCBI Taxonomy" id="2603288"/>
    <lineage>
        <taxon>Bacteria</taxon>
        <taxon>Pseudomonadati</taxon>
        <taxon>Pseudomonadota</taxon>
        <taxon>Betaproteobacteria</taxon>
        <taxon>Burkholderiales</taxon>
        <taxon>Oxalobacteraceae</taxon>
        <taxon>Telluria group</taxon>
        <taxon>Massilia</taxon>
    </lineage>
</organism>
<dbReference type="RefSeq" id="WP_147933589.1">
    <property type="nucleotide sequence ID" value="NZ_VPFD01000003.1"/>
</dbReference>
<feature type="transmembrane region" description="Helical" evidence="1">
    <location>
        <begin position="74"/>
        <end position="93"/>
    </location>
</feature>
<keyword evidence="1" id="KW-1133">Transmembrane helix</keyword>
<evidence type="ECO:0000256" key="1">
    <source>
        <dbReference type="SAM" id="Phobius"/>
    </source>
</evidence>
<keyword evidence="1" id="KW-0812">Transmembrane</keyword>
<feature type="transmembrane region" description="Helical" evidence="1">
    <location>
        <begin position="35"/>
        <end position="54"/>
    </location>
</feature>
<protein>
    <submittedName>
        <fullName evidence="2">Uncharacterized protein</fullName>
    </submittedName>
</protein>
<proteinExistence type="predicted"/>
<evidence type="ECO:0000313" key="2">
    <source>
        <dbReference type="EMBL" id="TXG01708.1"/>
    </source>
</evidence>
<gene>
    <name evidence="2" type="ORF">FVD38_03815</name>
</gene>
<keyword evidence="3" id="KW-1185">Reference proteome</keyword>
<dbReference type="AlphaFoldDB" id="A0A5C7G6Z0"/>
<keyword evidence="1" id="KW-0472">Membrane</keyword>
<name>A0A5C7G6Z0_9BURK</name>
<comment type="caution">
    <text evidence="2">The sequence shown here is derived from an EMBL/GenBank/DDBJ whole genome shotgun (WGS) entry which is preliminary data.</text>
</comment>
<accession>A0A5C7G6Z0</accession>
<dbReference type="EMBL" id="VPFD01000003">
    <property type="protein sequence ID" value="TXG01708.1"/>
    <property type="molecule type" value="Genomic_DNA"/>
</dbReference>
<sequence length="103" mass="11083">MKTFATLPPVAMWVFAALLGLPALFDIASALSRGWFAGIFFALGPLMMALYLAWCALQRRAGRAALLESPRVALIGYICFGAFVGSFLVKIMTQGSTLRLPGL</sequence>